<organism evidence="7 8">
    <name type="scientific">Clostridium aciditolerans</name>
    <dbReference type="NCBI Taxonomy" id="339861"/>
    <lineage>
        <taxon>Bacteria</taxon>
        <taxon>Bacillati</taxon>
        <taxon>Bacillota</taxon>
        <taxon>Clostridia</taxon>
        <taxon>Eubacteriales</taxon>
        <taxon>Clostridiaceae</taxon>
        <taxon>Clostridium</taxon>
    </lineage>
</organism>
<keyword evidence="8" id="KW-1185">Reference proteome</keyword>
<accession>A0A934HZX5</accession>
<dbReference type="RefSeq" id="WP_211144554.1">
    <property type="nucleotide sequence ID" value="NZ_JAEEGB010000039.1"/>
</dbReference>
<dbReference type="Proteomes" id="UP000622687">
    <property type="component" value="Unassembled WGS sequence"/>
</dbReference>
<dbReference type="GO" id="GO:0008198">
    <property type="term" value="F:ferrous iron binding"/>
    <property type="evidence" value="ECO:0007669"/>
    <property type="project" value="InterPro"/>
</dbReference>
<comment type="cofactor">
    <cofactor evidence="1">
        <name>Zn(2+)</name>
        <dbReference type="ChEBI" id="CHEBI:29105"/>
    </cofactor>
</comment>
<dbReference type="SUPFAM" id="SSF53213">
    <property type="entry name" value="LigB-like"/>
    <property type="match status" value="1"/>
</dbReference>
<gene>
    <name evidence="7" type="ORF">I6U51_21195</name>
</gene>
<evidence type="ECO:0000256" key="4">
    <source>
        <dbReference type="ARBA" id="ARBA00022833"/>
    </source>
</evidence>
<proteinExistence type="inferred from homology"/>
<sequence length="257" mass="29646">MLPSLFIGHGAPNIIFQNNEYTEFLRNYAKTINKPKAIVIFSAHWESNIQSIGSSENYDMIYDFYGFEEELYTIQYKNRSDKDLALKVQELLKTNGISSNLDIKRGIDHGAWTVLKLIYPNIDIPVINMSVNIKLSNEEQYNIGKALEALKKEDVLIICSGGIVHNLSMLNYTSENNINSWAYDFNTWIKDKLYKWDLTQLFNYEKIAPYSKLAVPRSEHFIPLLIAMGAGDTNKSPNLLKSIYQYGNLSLDFWEFK</sequence>
<dbReference type="Gene3D" id="3.40.830.10">
    <property type="entry name" value="LigB-like"/>
    <property type="match status" value="1"/>
</dbReference>
<feature type="domain" description="Extradiol ring-cleavage dioxygenase class III enzyme subunit B" evidence="6">
    <location>
        <begin position="21"/>
        <end position="246"/>
    </location>
</feature>
<dbReference type="PIRSF" id="PIRSF006157">
    <property type="entry name" value="Doxgns_DODA"/>
    <property type="match status" value="1"/>
</dbReference>
<protein>
    <submittedName>
        <fullName evidence="7">Dioxygenase</fullName>
    </submittedName>
</protein>
<evidence type="ECO:0000256" key="3">
    <source>
        <dbReference type="ARBA" id="ARBA00022723"/>
    </source>
</evidence>
<dbReference type="InterPro" id="IPR004183">
    <property type="entry name" value="Xdiol_dOase_suB"/>
</dbReference>
<evidence type="ECO:0000256" key="2">
    <source>
        <dbReference type="ARBA" id="ARBA00007581"/>
    </source>
</evidence>
<dbReference type="EMBL" id="JAEEGB010000039">
    <property type="protein sequence ID" value="MBI6875194.1"/>
    <property type="molecule type" value="Genomic_DNA"/>
</dbReference>
<comment type="caution">
    <text evidence="7">The sequence shown here is derived from an EMBL/GenBank/DDBJ whole genome shotgun (WGS) entry which is preliminary data.</text>
</comment>
<dbReference type="GO" id="GO:0008270">
    <property type="term" value="F:zinc ion binding"/>
    <property type="evidence" value="ECO:0007669"/>
    <property type="project" value="InterPro"/>
</dbReference>
<dbReference type="PANTHER" id="PTHR30096:SF0">
    <property type="entry name" value="4,5-DOPA DIOXYGENASE EXTRADIOL-LIKE PROTEIN"/>
    <property type="match status" value="1"/>
</dbReference>
<evidence type="ECO:0000313" key="8">
    <source>
        <dbReference type="Proteomes" id="UP000622687"/>
    </source>
</evidence>
<dbReference type="GO" id="GO:0016702">
    <property type="term" value="F:oxidoreductase activity, acting on single donors with incorporation of molecular oxygen, incorporation of two atoms of oxygen"/>
    <property type="evidence" value="ECO:0007669"/>
    <property type="project" value="UniProtKB-ARBA"/>
</dbReference>
<evidence type="ECO:0000313" key="7">
    <source>
        <dbReference type="EMBL" id="MBI6875194.1"/>
    </source>
</evidence>
<dbReference type="PANTHER" id="PTHR30096">
    <property type="entry name" value="4,5-DOPA DIOXYGENASE EXTRADIOL-LIKE PROTEIN"/>
    <property type="match status" value="1"/>
</dbReference>
<keyword evidence="7" id="KW-0223">Dioxygenase</keyword>
<keyword evidence="5" id="KW-0560">Oxidoreductase</keyword>
<evidence type="ECO:0000256" key="5">
    <source>
        <dbReference type="ARBA" id="ARBA00023002"/>
    </source>
</evidence>
<keyword evidence="4" id="KW-0862">Zinc</keyword>
<name>A0A934HZX5_9CLOT</name>
<dbReference type="CDD" id="cd07363">
    <property type="entry name" value="45_DOPA_Dioxygenase"/>
    <property type="match status" value="1"/>
</dbReference>
<evidence type="ECO:0000256" key="1">
    <source>
        <dbReference type="ARBA" id="ARBA00001947"/>
    </source>
</evidence>
<evidence type="ECO:0000259" key="6">
    <source>
        <dbReference type="Pfam" id="PF02900"/>
    </source>
</evidence>
<dbReference type="Pfam" id="PF02900">
    <property type="entry name" value="LigB"/>
    <property type="match status" value="1"/>
</dbReference>
<dbReference type="InterPro" id="IPR014436">
    <property type="entry name" value="Extradiol_dOase_DODA"/>
</dbReference>
<dbReference type="AlphaFoldDB" id="A0A934HZX5"/>
<comment type="similarity">
    <text evidence="2">Belongs to the DODA-type extradiol aromatic ring-opening dioxygenase family.</text>
</comment>
<keyword evidence="3" id="KW-0479">Metal-binding</keyword>
<reference evidence="7" key="1">
    <citation type="submission" date="2020-12" db="EMBL/GenBank/DDBJ databases">
        <title>Clostridium thailandense sp. nov., a novel acetogenic bacterium isolated from peat land soil in Thailand.</title>
        <authorList>
            <person name="Chaikitkaew S."/>
            <person name="Birkeland N.K."/>
        </authorList>
    </citation>
    <scope>NUCLEOTIDE SEQUENCE</scope>
    <source>
        <strain evidence="7">DSM 17425</strain>
    </source>
</reference>